<accession>A0AA36J4D0</accession>
<dbReference type="Proteomes" id="UP001178507">
    <property type="component" value="Unassembled WGS sequence"/>
</dbReference>
<dbReference type="Gene3D" id="2.60.120.620">
    <property type="entry name" value="q2cbj1_9rhob like domain"/>
    <property type="match status" value="1"/>
</dbReference>
<dbReference type="EMBL" id="CAUJNA010003294">
    <property type="protein sequence ID" value="CAJ1398281.1"/>
    <property type="molecule type" value="Genomic_DNA"/>
</dbReference>
<dbReference type="GO" id="GO:0016791">
    <property type="term" value="F:phosphatase activity"/>
    <property type="evidence" value="ECO:0007669"/>
    <property type="project" value="TreeGrafter"/>
</dbReference>
<dbReference type="SUPFAM" id="SSF51182">
    <property type="entry name" value="RmlC-like cupins"/>
    <property type="match status" value="1"/>
</dbReference>
<dbReference type="CDD" id="cd07067">
    <property type="entry name" value="HP_PGM_like"/>
    <property type="match status" value="1"/>
</dbReference>
<dbReference type="AlphaFoldDB" id="A0AA36J4D0"/>
<evidence type="ECO:0000313" key="2">
    <source>
        <dbReference type="Proteomes" id="UP001178507"/>
    </source>
</evidence>
<dbReference type="Pfam" id="PF00300">
    <property type="entry name" value="His_Phos_1"/>
    <property type="match status" value="1"/>
</dbReference>
<dbReference type="PANTHER" id="PTHR48100">
    <property type="entry name" value="BROAD-SPECIFICITY PHOSPHATASE YOR283W-RELATED"/>
    <property type="match status" value="1"/>
</dbReference>
<organism evidence="1 2">
    <name type="scientific">Effrenium voratum</name>
    <dbReference type="NCBI Taxonomy" id="2562239"/>
    <lineage>
        <taxon>Eukaryota</taxon>
        <taxon>Sar</taxon>
        <taxon>Alveolata</taxon>
        <taxon>Dinophyceae</taxon>
        <taxon>Suessiales</taxon>
        <taxon>Symbiodiniaceae</taxon>
        <taxon>Effrenium</taxon>
    </lineage>
</organism>
<gene>
    <name evidence="1" type="ORF">EVOR1521_LOCUS22109</name>
</gene>
<dbReference type="Gene3D" id="3.40.50.1240">
    <property type="entry name" value="Phosphoglycerate mutase-like"/>
    <property type="match status" value="1"/>
</dbReference>
<dbReference type="InterPro" id="IPR029033">
    <property type="entry name" value="His_PPase_superfam"/>
</dbReference>
<dbReference type="InterPro" id="IPR050275">
    <property type="entry name" value="PGM_Phosphatase"/>
</dbReference>
<dbReference type="Pfam" id="PF05721">
    <property type="entry name" value="PhyH"/>
    <property type="match status" value="1"/>
</dbReference>
<dbReference type="SUPFAM" id="SSF51197">
    <property type="entry name" value="Clavaminate synthase-like"/>
    <property type="match status" value="1"/>
</dbReference>
<dbReference type="InterPro" id="IPR008775">
    <property type="entry name" value="Phytyl_CoA_dOase-like"/>
</dbReference>
<keyword evidence="2" id="KW-1185">Reference proteome</keyword>
<comment type="caution">
    <text evidence="1">The sequence shown here is derived from an EMBL/GenBank/DDBJ whole genome shotgun (WGS) entry which is preliminary data.</text>
</comment>
<sequence length="895" mass="99820">MNAMRDTGKDPFLRDAGLTARGKAQAEEASKSLAGLRQELGDGHDWLLLSSPLQRALDTAAGIWPDAFYHKAARLEVWPELREVVTGCDDLGSTPQQLLWKYPHLAEKLRLLPEVWWTLPKSFQEISPDGDALRDAYRSDPDAFEDADEAIFEERLEQLVEKLAAVPERKVVVVAHCDLIGNLTQKLGLKDDAGLLQVKTENRPPEAAAPSRARSGFIDMGVAGPFPGTSELHQLALSAAADFEELIRRRQKVQQADLKARRSEDPWALGRAEYHPGAWWVRSSWAYEPRVLELASHPEILSVVTDLLGPNVMFYGAEVLSRHAGDVHWWHSDSESAGCNQTATVYLALGGFTNDNGLQVVTHSHQMGTGLLTKGLRPFMTKDTEHDFGARNFSIMGIELASEVSKELKVSAEAKCLHMADQDFVLFHGRAWHGTVFPKNESGERRVFLLQYATPSCQIRAPHAADRAENSPVMPITMMVSGTAQGDEAYTNNFVSVRDAADGPVSEWSDMNLLSGAGGGQHETSLWHVEKSKFSIMPYNNEITYYEDYKSDTPVAGYLFDWRHRAGVPAANDEPASFLSYMRQPRLFPFRKGRKLWEVMLGQTCNGHVMIHYDEGEKNSLPHKMHSHENSELVYVVHGGLQIIKAHDNHSLPQMLQLEPGDIHFSRMNGDEGHTQRCSRSRGAELKASPLTTTWSEPGGIAKQLNGSQDDAVMPGDFPADGSCGFYSISWFMHKNKSREELRQCYSEHTPEDFQKCIGLRRGEQCKPYTDYKQSLLHLRLDQKQYRNAGASFKTHFCGRTCSPKHGPSGMELHTAIFDKGEVLESHRDTHEVILIVQSGALQLDGPGFVDTQGKPLVARANDIVFKPAGWKLGFTSLEKSQHIAIELHHGAWAP</sequence>
<reference evidence="1" key="1">
    <citation type="submission" date="2023-08" db="EMBL/GenBank/DDBJ databases">
        <authorList>
            <person name="Chen Y."/>
            <person name="Shah S."/>
            <person name="Dougan E. K."/>
            <person name="Thang M."/>
            <person name="Chan C."/>
        </authorList>
    </citation>
    <scope>NUCLEOTIDE SEQUENCE</scope>
</reference>
<dbReference type="PANTHER" id="PTHR48100:SF1">
    <property type="entry name" value="HISTIDINE PHOSPHATASE FAMILY PROTEIN-RELATED"/>
    <property type="match status" value="1"/>
</dbReference>
<dbReference type="GO" id="GO:0005737">
    <property type="term" value="C:cytoplasm"/>
    <property type="evidence" value="ECO:0007669"/>
    <property type="project" value="TreeGrafter"/>
</dbReference>
<proteinExistence type="predicted"/>
<name>A0AA36J4D0_9DINO</name>
<dbReference type="InterPro" id="IPR013078">
    <property type="entry name" value="His_Pase_superF_clade-1"/>
</dbReference>
<evidence type="ECO:0000313" key="1">
    <source>
        <dbReference type="EMBL" id="CAJ1398281.1"/>
    </source>
</evidence>
<protein>
    <submittedName>
        <fullName evidence="1">Uncharacterized protein</fullName>
    </submittedName>
</protein>
<dbReference type="InterPro" id="IPR011051">
    <property type="entry name" value="RmlC_Cupin_sf"/>
</dbReference>
<dbReference type="SUPFAM" id="SSF53254">
    <property type="entry name" value="Phosphoglycerate mutase-like"/>
    <property type="match status" value="1"/>
</dbReference>